<dbReference type="EMBL" id="JANBTX010000014">
    <property type="protein sequence ID" value="KAJ2690221.1"/>
    <property type="molecule type" value="Genomic_DNA"/>
</dbReference>
<name>A0A9W8GR36_9FUNG</name>
<feature type="region of interest" description="Disordered" evidence="1">
    <location>
        <begin position="93"/>
        <end position="150"/>
    </location>
</feature>
<dbReference type="Gene3D" id="3.40.33.10">
    <property type="entry name" value="CAP"/>
    <property type="match status" value="1"/>
</dbReference>
<gene>
    <name evidence="4" type="ORF">IWW39_000902</name>
</gene>
<proteinExistence type="predicted"/>
<comment type="caution">
    <text evidence="4">The sequence shown here is derived from an EMBL/GenBank/DDBJ whole genome shotgun (WGS) entry which is preliminary data.</text>
</comment>
<dbReference type="Pfam" id="PF00188">
    <property type="entry name" value="CAP"/>
    <property type="match status" value="1"/>
</dbReference>
<protein>
    <recommendedName>
        <fullName evidence="3">SCP domain-containing protein</fullName>
    </recommendedName>
</protein>
<feature type="domain" description="SCP" evidence="3">
    <location>
        <begin position="154"/>
        <end position="253"/>
    </location>
</feature>
<sequence>MVKITSLLTAALFGAVAMAMPVAKPEVVVVTVYKTAVAVPTPVAHNVVVKTVYETVYARPANAYPGDVAKPSAAPVPHKPVAVVTSSIESSELSSSIESSELPSSTESSELPSSTTTVAPTTSTTKAAPAPTKTSAPVAPVQPPSNGSWESEMLSQVNTVRARAGKAALTLSSQLNAVAEAHSQYMSSARSMTHSDPGGSLGTRVAAAGMKWMGAAENIAWNQKSVSQVMDAWINSPGHYANMIGDYTSVGFGEVNLYWTQDFIKN</sequence>
<dbReference type="PANTHER" id="PTHR31157">
    <property type="entry name" value="SCP DOMAIN-CONTAINING PROTEIN"/>
    <property type="match status" value="1"/>
</dbReference>
<feature type="signal peptide" evidence="2">
    <location>
        <begin position="1"/>
        <end position="19"/>
    </location>
</feature>
<dbReference type="PANTHER" id="PTHR31157:SF1">
    <property type="entry name" value="SCP DOMAIN-CONTAINING PROTEIN"/>
    <property type="match status" value="1"/>
</dbReference>
<dbReference type="OrthoDB" id="568194at2759"/>
<evidence type="ECO:0000313" key="4">
    <source>
        <dbReference type="EMBL" id="KAJ2690221.1"/>
    </source>
</evidence>
<evidence type="ECO:0000313" key="5">
    <source>
        <dbReference type="Proteomes" id="UP001151516"/>
    </source>
</evidence>
<keyword evidence="2" id="KW-0732">Signal</keyword>
<feature type="compositionally biased region" description="Low complexity" evidence="1">
    <location>
        <begin position="93"/>
        <end position="139"/>
    </location>
</feature>
<evidence type="ECO:0000259" key="3">
    <source>
        <dbReference type="Pfam" id="PF00188"/>
    </source>
</evidence>
<dbReference type="SUPFAM" id="SSF55797">
    <property type="entry name" value="PR-1-like"/>
    <property type="match status" value="1"/>
</dbReference>
<organism evidence="4 5">
    <name type="scientific">Coemansia spiralis</name>
    <dbReference type="NCBI Taxonomy" id="417178"/>
    <lineage>
        <taxon>Eukaryota</taxon>
        <taxon>Fungi</taxon>
        <taxon>Fungi incertae sedis</taxon>
        <taxon>Zoopagomycota</taxon>
        <taxon>Kickxellomycotina</taxon>
        <taxon>Kickxellomycetes</taxon>
        <taxon>Kickxellales</taxon>
        <taxon>Kickxellaceae</taxon>
        <taxon>Coemansia</taxon>
    </lineage>
</organism>
<dbReference type="CDD" id="cd05379">
    <property type="entry name" value="CAP_bacterial"/>
    <property type="match status" value="1"/>
</dbReference>
<evidence type="ECO:0000256" key="2">
    <source>
        <dbReference type="SAM" id="SignalP"/>
    </source>
</evidence>
<dbReference type="InterPro" id="IPR014044">
    <property type="entry name" value="CAP_dom"/>
</dbReference>
<dbReference type="Proteomes" id="UP001151516">
    <property type="component" value="Unassembled WGS sequence"/>
</dbReference>
<accession>A0A9W8GR36</accession>
<keyword evidence="5" id="KW-1185">Reference proteome</keyword>
<dbReference type="InterPro" id="IPR035940">
    <property type="entry name" value="CAP_sf"/>
</dbReference>
<feature type="chain" id="PRO_5040942838" description="SCP domain-containing protein" evidence="2">
    <location>
        <begin position="20"/>
        <end position="266"/>
    </location>
</feature>
<dbReference type="AlphaFoldDB" id="A0A9W8GR36"/>
<reference evidence="4" key="1">
    <citation type="submission" date="2022-07" db="EMBL/GenBank/DDBJ databases">
        <title>Phylogenomic reconstructions and comparative analyses of Kickxellomycotina fungi.</title>
        <authorList>
            <person name="Reynolds N.K."/>
            <person name="Stajich J.E."/>
            <person name="Barry K."/>
            <person name="Grigoriev I.V."/>
            <person name="Crous P."/>
            <person name="Smith M.E."/>
        </authorList>
    </citation>
    <scope>NUCLEOTIDE SEQUENCE</scope>
    <source>
        <strain evidence="4">CBS 109367</strain>
    </source>
</reference>
<evidence type="ECO:0000256" key="1">
    <source>
        <dbReference type="SAM" id="MobiDB-lite"/>
    </source>
</evidence>